<dbReference type="AlphaFoldDB" id="A0A8X6VIF5"/>
<sequence>MLRSCKDSCSWQQDERCRAKQHVIGFIFYARRPMVCIPLTPHHRAARRRWAAEHRDWEQHDWNQVLFTDESQFSPRVTPDVFLYGGTGALEKSRIRS</sequence>
<reference evidence="1" key="1">
    <citation type="submission" date="2020-08" db="EMBL/GenBank/DDBJ databases">
        <title>Multicomponent nature underlies the extraordinary mechanical properties of spider dragline silk.</title>
        <authorList>
            <person name="Kono N."/>
            <person name="Nakamura H."/>
            <person name="Mori M."/>
            <person name="Yoshida Y."/>
            <person name="Ohtoshi R."/>
            <person name="Malay A.D."/>
            <person name="Moran D.A.P."/>
            <person name="Tomita M."/>
            <person name="Numata K."/>
            <person name="Arakawa K."/>
        </authorList>
    </citation>
    <scope>NUCLEOTIDE SEQUENCE</scope>
</reference>
<dbReference type="GO" id="GO:0003676">
    <property type="term" value="F:nucleic acid binding"/>
    <property type="evidence" value="ECO:0007669"/>
    <property type="project" value="InterPro"/>
</dbReference>
<dbReference type="EMBL" id="BMAU01021284">
    <property type="protein sequence ID" value="GFY08933.1"/>
    <property type="molecule type" value="Genomic_DNA"/>
</dbReference>
<dbReference type="Proteomes" id="UP000887159">
    <property type="component" value="Unassembled WGS sequence"/>
</dbReference>
<evidence type="ECO:0000313" key="2">
    <source>
        <dbReference type="Proteomes" id="UP000887159"/>
    </source>
</evidence>
<evidence type="ECO:0008006" key="3">
    <source>
        <dbReference type="Google" id="ProtNLM"/>
    </source>
</evidence>
<name>A0A8X6VIF5_TRICX</name>
<keyword evidence="2" id="KW-1185">Reference proteome</keyword>
<dbReference type="Gene3D" id="3.30.420.10">
    <property type="entry name" value="Ribonuclease H-like superfamily/Ribonuclease H"/>
    <property type="match status" value="1"/>
</dbReference>
<accession>A0A8X6VIF5</accession>
<evidence type="ECO:0000313" key="1">
    <source>
        <dbReference type="EMBL" id="GFY08933.1"/>
    </source>
</evidence>
<proteinExistence type="predicted"/>
<gene>
    <name evidence="1" type="ORF">TNCV_4661251</name>
</gene>
<comment type="caution">
    <text evidence="1">The sequence shown here is derived from an EMBL/GenBank/DDBJ whole genome shotgun (WGS) entry which is preliminary data.</text>
</comment>
<organism evidence="1 2">
    <name type="scientific">Trichonephila clavipes</name>
    <name type="common">Golden silk orbweaver</name>
    <name type="synonym">Nephila clavipes</name>
    <dbReference type="NCBI Taxonomy" id="2585209"/>
    <lineage>
        <taxon>Eukaryota</taxon>
        <taxon>Metazoa</taxon>
        <taxon>Ecdysozoa</taxon>
        <taxon>Arthropoda</taxon>
        <taxon>Chelicerata</taxon>
        <taxon>Arachnida</taxon>
        <taxon>Araneae</taxon>
        <taxon>Araneomorphae</taxon>
        <taxon>Entelegynae</taxon>
        <taxon>Araneoidea</taxon>
        <taxon>Nephilidae</taxon>
        <taxon>Trichonephila</taxon>
    </lineage>
</organism>
<protein>
    <recommendedName>
        <fullName evidence="3">Transposase Tc1-like domain-containing protein</fullName>
    </recommendedName>
</protein>
<dbReference type="InterPro" id="IPR036397">
    <property type="entry name" value="RNaseH_sf"/>
</dbReference>